<evidence type="ECO:0000313" key="1">
    <source>
        <dbReference type="EMBL" id="KIY47776.1"/>
    </source>
</evidence>
<keyword evidence="2" id="KW-1185">Reference proteome</keyword>
<proteinExistence type="predicted"/>
<name>A0A0D7ACV5_9AGAR</name>
<gene>
    <name evidence="1" type="ORF">FISHEDRAFT_74305</name>
</gene>
<evidence type="ECO:0000313" key="2">
    <source>
        <dbReference type="Proteomes" id="UP000054144"/>
    </source>
</evidence>
<dbReference type="EMBL" id="KN881928">
    <property type="protein sequence ID" value="KIY47776.1"/>
    <property type="molecule type" value="Genomic_DNA"/>
</dbReference>
<organism evidence="1 2">
    <name type="scientific">Fistulina hepatica ATCC 64428</name>
    <dbReference type="NCBI Taxonomy" id="1128425"/>
    <lineage>
        <taxon>Eukaryota</taxon>
        <taxon>Fungi</taxon>
        <taxon>Dikarya</taxon>
        <taxon>Basidiomycota</taxon>
        <taxon>Agaricomycotina</taxon>
        <taxon>Agaricomycetes</taxon>
        <taxon>Agaricomycetidae</taxon>
        <taxon>Agaricales</taxon>
        <taxon>Fistulinaceae</taxon>
        <taxon>Fistulina</taxon>
    </lineage>
</organism>
<reference evidence="1 2" key="1">
    <citation type="journal article" date="2015" name="Fungal Genet. Biol.">
        <title>Evolution of novel wood decay mechanisms in Agaricales revealed by the genome sequences of Fistulina hepatica and Cylindrobasidium torrendii.</title>
        <authorList>
            <person name="Floudas D."/>
            <person name="Held B.W."/>
            <person name="Riley R."/>
            <person name="Nagy L.G."/>
            <person name="Koehler G."/>
            <person name="Ransdell A.S."/>
            <person name="Younus H."/>
            <person name="Chow J."/>
            <person name="Chiniquy J."/>
            <person name="Lipzen A."/>
            <person name="Tritt A."/>
            <person name="Sun H."/>
            <person name="Haridas S."/>
            <person name="LaButti K."/>
            <person name="Ohm R.A."/>
            <person name="Kues U."/>
            <person name="Blanchette R.A."/>
            <person name="Grigoriev I.V."/>
            <person name="Minto R.E."/>
            <person name="Hibbett D.S."/>
        </authorList>
    </citation>
    <scope>NUCLEOTIDE SEQUENCE [LARGE SCALE GENOMIC DNA]</scope>
    <source>
        <strain evidence="1 2">ATCC 64428</strain>
    </source>
</reference>
<accession>A0A0D7ACV5</accession>
<protein>
    <submittedName>
        <fullName evidence="1">Uncharacterized protein</fullName>
    </submittedName>
</protein>
<sequence>MSIARPTSQLFGKPMTPTNNDIEAAIQMATANLHLRHLDVVRLPHNTRTPLFVGNLPYRVRSPLAGLEESLPQGRLCPSCGCIAWS</sequence>
<dbReference type="Proteomes" id="UP000054144">
    <property type="component" value="Unassembled WGS sequence"/>
</dbReference>
<dbReference type="AlphaFoldDB" id="A0A0D7ACV5"/>